<name>A0AC35TXV3_9BILA</name>
<evidence type="ECO:0000313" key="1">
    <source>
        <dbReference type="Proteomes" id="UP000095286"/>
    </source>
</evidence>
<evidence type="ECO:0000313" key="2">
    <source>
        <dbReference type="WBParaSite" id="RSKR_0000582300.1"/>
    </source>
</evidence>
<dbReference type="WBParaSite" id="RSKR_0000582300.1">
    <property type="protein sequence ID" value="RSKR_0000582300.1"/>
    <property type="gene ID" value="RSKR_0000582300"/>
</dbReference>
<reference evidence="2" key="1">
    <citation type="submission" date="2016-11" db="UniProtKB">
        <authorList>
            <consortium name="WormBaseParasite"/>
        </authorList>
    </citation>
    <scope>IDENTIFICATION</scope>
    <source>
        <strain evidence="2">KR3021</strain>
    </source>
</reference>
<protein>
    <submittedName>
        <fullName evidence="2">G_PROTEIN_RECEP_F1_2 domain-containing protein</fullName>
    </submittedName>
</protein>
<organism evidence="1 2">
    <name type="scientific">Rhabditophanes sp. KR3021</name>
    <dbReference type="NCBI Taxonomy" id="114890"/>
    <lineage>
        <taxon>Eukaryota</taxon>
        <taxon>Metazoa</taxon>
        <taxon>Ecdysozoa</taxon>
        <taxon>Nematoda</taxon>
        <taxon>Chromadorea</taxon>
        <taxon>Rhabditida</taxon>
        <taxon>Tylenchina</taxon>
        <taxon>Panagrolaimomorpha</taxon>
        <taxon>Strongyloidoidea</taxon>
        <taxon>Alloionematidae</taxon>
        <taxon>Rhabditophanes</taxon>
    </lineage>
</organism>
<sequence length="379" mass="43348">MEAFYEETFRHTLPVCIIYTFFYGSVFVSGLLGNLFVLLSVAYNIQLRTTTDYMISSLAMADLFIIVFCLPTTFINNMFLEWPLGNMACKLTTWLNSITSGASVFTLVAVTADRYLAICHTLKYTVWDSRMSFWVIGIAWALSGLLSLPQLFIYEQILYDYVTNEVVDPVNITSPATIYTICSPTMDETYVFIFFNLLLTFIVPFAMIIVMYIIIFKTISAHRSLAVDAHIRDERAKINAAKMMLTVIVGFAFCWSPLYGLHCYFIASIDGLSNEYAVTYMRPIFQWLSLMSSSFNPIIYVVYSHKYRRAFHQFLLLPCRARLGNIRRFKFYKTTATGEGNVGMIQHSKLDINTTTRTVTTICQGDDHESKKSLYVCAN</sequence>
<accession>A0AC35TXV3</accession>
<proteinExistence type="predicted"/>
<dbReference type="Proteomes" id="UP000095286">
    <property type="component" value="Unplaced"/>
</dbReference>